<protein>
    <submittedName>
        <fullName evidence="1">3163_t:CDS:1</fullName>
    </submittedName>
</protein>
<dbReference type="Proteomes" id="UP000789920">
    <property type="component" value="Unassembled WGS sequence"/>
</dbReference>
<evidence type="ECO:0000313" key="1">
    <source>
        <dbReference type="EMBL" id="CAG8802289.1"/>
    </source>
</evidence>
<accession>A0ACA9RNT8</accession>
<feature type="non-terminal residue" evidence="1">
    <location>
        <position position="1"/>
    </location>
</feature>
<organism evidence="1 2">
    <name type="scientific">Racocetra persica</name>
    <dbReference type="NCBI Taxonomy" id="160502"/>
    <lineage>
        <taxon>Eukaryota</taxon>
        <taxon>Fungi</taxon>
        <taxon>Fungi incertae sedis</taxon>
        <taxon>Mucoromycota</taxon>
        <taxon>Glomeromycotina</taxon>
        <taxon>Glomeromycetes</taxon>
        <taxon>Diversisporales</taxon>
        <taxon>Gigasporaceae</taxon>
        <taxon>Racocetra</taxon>
    </lineage>
</organism>
<evidence type="ECO:0000313" key="2">
    <source>
        <dbReference type="Proteomes" id="UP000789920"/>
    </source>
</evidence>
<keyword evidence="2" id="KW-1185">Reference proteome</keyword>
<gene>
    <name evidence="1" type="ORF">RPERSI_LOCUS21284</name>
</gene>
<dbReference type="EMBL" id="CAJVQC010061996">
    <property type="protein sequence ID" value="CAG8802289.1"/>
    <property type="molecule type" value="Genomic_DNA"/>
</dbReference>
<proteinExistence type="predicted"/>
<reference evidence="1" key="1">
    <citation type="submission" date="2021-06" db="EMBL/GenBank/DDBJ databases">
        <authorList>
            <person name="Kallberg Y."/>
            <person name="Tangrot J."/>
            <person name="Rosling A."/>
        </authorList>
    </citation>
    <scope>NUCLEOTIDE SEQUENCE</scope>
    <source>
        <strain evidence="1">MA461A</strain>
    </source>
</reference>
<comment type="caution">
    <text evidence="1">The sequence shown here is derived from an EMBL/GenBank/DDBJ whole genome shotgun (WGS) entry which is preliminary data.</text>
</comment>
<sequence>VGTGTGQAANILSDSFNKVYGIDLSPVMLQNAICKPNIRYLVGRAEDLSYFKDSSIDLLTVAVAFHWFDLTKFFQESHRVLKPNGTLAIWTYKSGILKNAPIATKLLRDFRFNLMTPYFEKGVYTVNNLYKDIKFPEEFYQNVQREIYDEENNDDKNQYIVVNWNLSQYENYLKTLSAYTNYLEKNPNAEDPVDELISNIKEAEGWNGDELLPISFGSAFILAEKKA</sequence>
<name>A0ACA9RNT8_9GLOM</name>